<comment type="caution">
    <text evidence="2">The sequence shown here is derived from an EMBL/GenBank/DDBJ whole genome shotgun (WGS) entry which is preliminary data.</text>
</comment>
<dbReference type="InterPro" id="IPR001853">
    <property type="entry name" value="DSBA-like_thioredoxin_dom"/>
</dbReference>
<dbReference type="InterPro" id="IPR036249">
    <property type="entry name" value="Thioredoxin-like_sf"/>
</dbReference>
<dbReference type="SUPFAM" id="SSF52833">
    <property type="entry name" value="Thioredoxin-like"/>
    <property type="match status" value="1"/>
</dbReference>
<sequence length="210" mass="24089">MSTIDEDKLTVFSDYVCPFCYLGKAAMEEYLDEADDPPEVEWHVFDLRGYKRQPDGSIDHDVEDGKDDDYFAQVRENVERLKEQYDVDMTLDYSLEVDSWDAQKVSLYVKQAYDEETFLDFHERTFEALWQDGRDIGDPEVIADIAEGVGVPADEVYDAIEDDGLEQEMKQRFEEAKQRGVSGIPTFTFDGHGARGAIPPEQFERLVEGA</sequence>
<evidence type="ECO:0000259" key="1">
    <source>
        <dbReference type="Pfam" id="PF01323"/>
    </source>
</evidence>
<protein>
    <submittedName>
        <fullName evidence="2">DsbA family protein</fullName>
    </submittedName>
</protein>
<dbReference type="Pfam" id="PF01323">
    <property type="entry name" value="DSBA"/>
    <property type="match status" value="1"/>
</dbReference>
<evidence type="ECO:0000313" key="3">
    <source>
        <dbReference type="Proteomes" id="UP001595945"/>
    </source>
</evidence>
<evidence type="ECO:0000313" key="2">
    <source>
        <dbReference type="EMBL" id="MFC4826508.1"/>
    </source>
</evidence>
<proteinExistence type="predicted"/>
<organism evidence="2 3">
    <name type="scientific">Halorussus aquaticus</name>
    <dbReference type="NCBI Taxonomy" id="2953748"/>
    <lineage>
        <taxon>Archaea</taxon>
        <taxon>Methanobacteriati</taxon>
        <taxon>Methanobacteriota</taxon>
        <taxon>Stenosarchaea group</taxon>
        <taxon>Halobacteria</taxon>
        <taxon>Halobacteriales</taxon>
        <taxon>Haladaptataceae</taxon>
        <taxon>Halorussus</taxon>
    </lineage>
</organism>
<dbReference type="RefSeq" id="WP_254267899.1">
    <property type="nucleotide sequence ID" value="NZ_CP100400.1"/>
</dbReference>
<dbReference type="AlphaFoldDB" id="A0ABD5Q747"/>
<reference evidence="2 3" key="1">
    <citation type="journal article" date="2019" name="Int. J. Syst. Evol. Microbiol.">
        <title>The Global Catalogue of Microorganisms (GCM) 10K type strain sequencing project: providing services to taxonomists for standard genome sequencing and annotation.</title>
        <authorList>
            <consortium name="The Broad Institute Genomics Platform"/>
            <consortium name="The Broad Institute Genome Sequencing Center for Infectious Disease"/>
            <person name="Wu L."/>
            <person name="Ma J."/>
        </authorList>
    </citation>
    <scope>NUCLEOTIDE SEQUENCE [LARGE SCALE GENOMIC DNA]</scope>
    <source>
        <strain evidence="2 3">XZYJ18</strain>
    </source>
</reference>
<dbReference type="Proteomes" id="UP001595945">
    <property type="component" value="Unassembled WGS sequence"/>
</dbReference>
<name>A0ABD5Q747_9EURY</name>
<dbReference type="PANTHER" id="PTHR13887:SF41">
    <property type="entry name" value="THIOREDOXIN SUPERFAMILY PROTEIN"/>
    <property type="match status" value="1"/>
</dbReference>
<dbReference type="PANTHER" id="PTHR13887">
    <property type="entry name" value="GLUTATHIONE S-TRANSFERASE KAPPA"/>
    <property type="match status" value="1"/>
</dbReference>
<gene>
    <name evidence="2" type="ORF">ACFO9K_19805</name>
</gene>
<keyword evidence="3" id="KW-1185">Reference proteome</keyword>
<dbReference type="GeneID" id="73046394"/>
<accession>A0ABD5Q747</accession>
<dbReference type="EMBL" id="JBHSHT010000002">
    <property type="protein sequence ID" value="MFC4826508.1"/>
    <property type="molecule type" value="Genomic_DNA"/>
</dbReference>
<feature type="domain" description="DSBA-like thioredoxin" evidence="1">
    <location>
        <begin position="9"/>
        <end position="206"/>
    </location>
</feature>
<dbReference type="Gene3D" id="3.40.30.10">
    <property type="entry name" value="Glutaredoxin"/>
    <property type="match status" value="1"/>
</dbReference>